<dbReference type="AlphaFoldDB" id="A0A8H8CJ65"/>
<reference evidence="2" key="1">
    <citation type="submission" date="2021-02" db="EMBL/GenBank/DDBJ databases">
        <title>Psilocybe cubensis genome.</title>
        <authorList>
            <person name="Mckernan K.J."/>
            <person name="Crawford S."/>
            <person name="Trippe A."/>
            <person name="Kane L.T."/>
            <person name="Mclaughlin S."/>
        </authorList>
    </citation>
    <scope>NUCLEOTIDE SEQUENCE [LARGE SCALE GENOMIC DNA]</scope>
    <source>
        <strain evidence="2">MGC-MH-2018</strain>
    </source>
</reference>
<dbReference type="CDD" id="cd08153">
    <property type="entry name" value="srpA_like"/>
    <property type="match status" value="1"/>
</dbReference>
<dbReference type="SUPFAM" id="SSF56634">
    <property type="entry name" value="Heme-dependent catalase-like"/>
    <property type="match status" value="1"/>
</dbReference>
<proteinExistence type="predicted"/>
<dbReference type="GO" id="GO:0004096">
    <property type="term" value="F:catalase activity"/>
    <property type="evidence" value="ECO:0007669"/>
    <property type="project" value="InterPro"/>
</dbReference>
<dbReference type="InterPro" id="IPR020835">
    <property type="entry name" value="Catalase_sf"/>
</dbReference>
<dbReference type="EMBL" id="JAFIQS010000007">
    <property type="protein sequence ID" value="KAG5166940.1"/>
    <property type="molecule type" value="Genomic_DNA"/>
</dbReference>
<organism evidence="2">
    <name type="scientific">Psilocybe cubensis</name>
    <name type="common">Psychedelic mushroom</name>
    <name type="synonym">Stropharia cubensis</name>
    <dbReference type="NCBI Taxonomy" id="181762"/>
    <lineage>
        <taxon>Eukaryota</taxon>
        <taxon>Fungi</taxon>
        <taxon>Dikarya</taxon>
        <taxon>Basidiomycota</taxon>
        <taxon>Agaricomycotina</taxon>
        <taxon>Agaricomycetes</taxon>
        <taxon>Agaricomycetidae</taxon>
        <taxon>Agaricales</taxon>
        <taxon>Agaricineae</taxon>
        <taxon>Strophariaceae</taxon>
        <taxon>Psilocybe</taxon>
    </lineage>
</organism>
<dbReference type="PROSITE" id="PS51402">
    <property type="entry name" value="CATALASE_3"/>
    <property type="match status" value="1"/>
</dbReference>
<dbReference type="GO" id="GO:0042542">
    <property type="term" value="P:response to hydrogen peroxide"/>
    <property type="evidence" value="ECO:0007669"/>
    <property type="project" value="TreeGrafter"/>
</dbReference>
<dbReference type="PIRSF" id="PIRSF000296">
    <property type="entry name" value="SrpA"/>
    <property type="match status" value="1"/>
</dbReference>
<dbReference type="InterPro" id="IPR011614">
    <property type="entry name" value="Catalase_core"/>
</dbReference>
<feature type="domain" description="Catalase core" evidence="1">
    <location>
        <begin position="1"/>
        <end position="322"/>
    </location>
</feature>
<gene>
    <name evidence="2" type="ORF">JR316_007277</name>
</gene>
<dbReference type="PANTHER" id="PTHR11465">
    <property type="entry name" value="CATALASE"/>
    <property type="match status" value="1"/>
</dbReference>
<name>A0A8H8CJ65_PSICU</name>
<dbReference type="Gene3D" id="1.20.1280.120">
    <property type="match status" value="1"/>
</dbReference>
<dbReference type="InterPro" id="IPR018028">
    <property type="entry name" value="Catalase"/>
</dbReference>
<dbReference type="GO" id="GO:0020037">
    <property type="term" value="F:heme binding"/>
    <property type="evidence" value="ECO:0007669"/>
    <property type="project" value="InterPro"/>
</dbReference>
<evidence type="ECO:0000313" key="2">
    <source>
        <dbReference type="EMBL" id="KAG5166940.1"/>
    </source>
</evidence>
<evidence type="ECO:0000259" key="1">
    <source>
        <dbReference type="SMART" id="SM01060"/>
    </source>
</evidence>
<dbReference type="GO" id="GO:0005777">
    <property type="term" value="C:peroxisome"/>
    <property type="evidence" value="ECO:0007669"/>
    <property type="project" value="TreeGrafter"/>
</dbReference>
<dbReference type="GO" id="GO:0042744">
    <property type="term" value="P:hydrogen peroxide catabolic process"/>
    <property type="evidence" value="ECO:0007669"/>
    <property type="project" value="TreeGrafter"/>
</dbReference>
<dbReference type="InterPro" id="IPR024168">
    <property type="entry name" value="Catalase_SrpA-type_pred"/>
</dbReference>
<dbReference type="Pfam" id="PF00199">
    <property type="entry name" value="Catalase"/>
    <property type="match status" value="1"/>
</dbReference>
<dbReference type="GO" id="GO:0005739">
    <property type="term" value="C:mitochondrion"/>
    <property type="evidence" value="ECO:0007669"/>
    <property type="project" value="TreeGrafter"/>
</dbReference>
<protein>
    <recommendedName>
        <fullName evidence="1">Catalase core domain-containing protein</fullName>
    </recommendedName>
</protein>
<comment type="caution">
    <text evidence="2">The sequence shown here is derived from an EMBL/GenBank/DDBJ whole genome shotgun (WGS) entry which is preliminary data.</text>
</comment>
<accession>A0A8H8CJ65</accession>
<sequence>MPFPTDKFIIQTSSDLVEQLQKLFGKHAGMRPAHAKGFLLTGTFTPSAAAATLSSAPHFHAASTPIIVRFSNSTGIPNIPDNDGNADPRGIAVRFNLGLDANGRRVHTDIIAHSTPFFPTRTGAEFLEFLKAVEASGAGGESPSPVEKFLASHPATVKFVQAPKPAPESFASDVYFGVTAVKLVSSEGIETYVRYRFVPENEVSVLSSEETKTKGHNYLHDELSTRLSPTGSGPFTFKLVAQIAEEGDITDDATVHWPEERQLIELGVVRIEELMDEAQSKKEEKYIIFDPIPRIKGVEPSEDPLLEMRAAVYLISGQQRRAA</sequence>
<dbReference type="Gene3D" id="2.40.180.10">
    <property type="entry name" value="Catalase core domain"/>
    <property type="match status" value="1"/>
</dbReference>
<dbReference type="SMART" id="SM01060">
    <property type="entry name" value="Catalase"/>
    <property type="match status" value="1"/>
</dbReference>
<dbReference type="PANTHER" id="PTHR11465:SF62">
    <property type="entry name" value="CATALASE T"/>
    <property type="match status" value="1"/>
</dbReference>